<dbReference type="Proteomes" id="UP000000377">
    <property type="component" value="Chromosome"/>
</dbReference>
<sequence length="206" mass="22566">MTSARAIATRCCCPPESRPGRRLACSCSPTWASTARARARSGRAPASRIGSTTFCSTVSEGSRLKDWKTKPRRLRRSAVSLFSLMPVISVPPSRTEPAVGRSRPAAHCRNVDLPEPEGPITAVKLPWGRVRSMPRRACTAREPRPYWRRTPRSSTAAPCAPPIASRCSSRRSARRSSRRFRSRMVSALSEAVVDASNVRISGVPEP</sequence>
<proteinExistence type="predicted"/>
<evidence type="ECO:0000313" key="2">
    <source>
        <dbReference type="EMBL" id="ADI10218.1"/>
    </source>
</evidence>
<evidence type="ECO:0000256" key="1">
    <source>
        <dbReference type="SAM" id="MobiDB-lite"/>
    </source>
</evidence>
<feature type="region of interest" description="Disordered" evidence="1">
    <location>
        <begin position="146"/>
        <end position="180"/>
    </location>
</feature>
<accession>D7C3J3</accession>
<dbReference type="HOGENOM" id="CLU_1331276_0_0_11"/>
<protein>
    <submittedName>
        <fullName evidence="2">Uncharacterized protein</fullName>
    </submittedName>
</protein>
<reference evidence="2 3" key="1">
    <citation type="journal article" date="2010" name="J. Bacteriol.">
        <title>Genome sequence of the milbemycin-producing bacterium Streptomyces bingchenggensis.</title>
        <authorList>
            <person name="Wang X.J."/>
            <person name="Yan Y.J."/>
            <person name="Zhang B."/>
            <person name="An J."/>
            <person name="Wang J.J."/>
            <person name="Tian J."/>
            <person name="Jiang L."/>
            <person name="Chen Y.H."/>
            <person name="Huang S.X."/>
            <person name="Yin M."/>
            <person name="Zhang J."/>
            <person name="Gao A.L."/>
            <person name="Liu C.X."/>
            <person name="Zhu Z.X."/>
            <person name="Xiang W.S."/>
        </authorList>
    </citation>
    <scope>NUCLEOTIDE SEQUENCE [LARGE SCALE GENOMIC DNA]</scope>
    <source>
        <strain evidence="2 3">BCW-1</strain>
    </source>
</reference>
<dbReference type="KEGG" id="sbh:SBI_07098"/>
<gene>
    <name evidence="2" type="ordered locus">SBI_07098</name>
</gene>
<evidence type="ECO:0000313" key="3">
    <source>
        <dbReference type="Proteomes" id="UP000000377"/>
    </source>
</evidence>
<feature type="compositionally biased region" description="Basic residues" evidence="1">
    <location>
        <begin position="168"/>
        <end position="180"/>
    </location>
</feature>
<dbReference type="EMBL" id="CP002047">
    <property type="protein sequence ID" value="ADI10218.1"/>
    <property type="molecule type" value="Genomic_DNA"/>
</dbReference>
<name>D7C3J3_STRBB</name>
<dbReference type="eggNOG" id="ENOG50324VA">
    <property type="taxonomic scope" value="Bacteria"/>
</dbReference>
<dbReference type="AntiFam" id="ANF00062">
    <property type="entry name" value="Shadow ORF (opposite ABC transporter protein)"/>
</dbReference>
<keyword evidence="3" id="KW-1185">Reference proteome</keyword>
<organism evidence="2 3">
    <name type="scientific">Streptomyces bingchenggensis (strain BCW-1)</name>
    <dbReference type="NCBI Taxonomy" id="749414"/>
    <lineage>
        <taxon>Bacteria</taxon>
        <taxon>Bacillati</taxon>
        <taxon>Actinomycetota</taxon>
        <taxon>Actinomycetes</taxon>
        <taxon>Kitasatosporales</taxon>
        <taxon>Streptomycetaceae</taxon>
        <taxon>Streptomyces</taxon>
    </lineage>
</organism>
<dbReference type="AlphaFoldDB" id="D7C3J3"/>